<keyword evidence="5 6" id="KW-0472">Membrane</keyword>
<feature type="transmembrane region" description="Helical" evidence="6">
    <location>
        <begin position="12"/>
        <end position="32"/>
    </location>
</feature>
<keyword evidence="4 6" id="KW-1133">Transmembrane helix</keyword>
<dbReference type="GO" id="GO:0004521">
    <property type="term" value="F:RNA endonuclease activity"/>
    <property type="evidence" value="ECO:0007669"/>
    <property type="project" value="InterPro"/>
</dbReference>
<protein>
    <submittedName>
        <fullName evidence="7">Ribonuclease kappa</fullName>
    </submittedName>
</protein>
<evidence type="ECO:0000256" key="1">
    <source>
        <dbReference type="ARBA" id="ARBA00004141"/>
    </source>
</evidence>
<evidence type="ECO:0000256" key="4">
    <source>
        <dbReference type="ARBA" id="ARBA00022989"/>
    </source>
</evidence>
<evidence type="ECO:0000313" key="7">
    <source>
        <dbReference type="WBParaSite" id="SSTP_0001041000.1"/>
    </source>
</evidence>
<dbReference type="PANTHER" id="PTHR31733">
    <property type="entry name" value="RIBONUCLEASE KAPPA"/>
    <property type="match status" value="1"/>
</dbReference>
<organism evidence="7">
    <name type="scientific">Strongyloides stercoralis</name>
    <name type="common">Threadworm</name>
    <dbReference type="NCBI Taxonomy" id="6248"/>
    <lineage>
        <taxon>Eukaryota</taxon>
        <taxon>Metazoa</taxon>
        <taxon>Ecdysozoa</taxon>
        <taxon>Nematoda</taxon>
        <taxon>Chromadorea</taxon>
        <taxon>Rhabditida</taxon>
        <taxon>Tylenchina</taxon>
        <taxon>Panagrolaimomorpha</taxon>
        <taxon>Strongyloidoidea</taxon>
        <taxon>Strongyloididae</taxon>
        <taxon>Strongyloides</taxon>
    </lineage>
</organism>
<dbReference type="InterPro" id="IPR026770">
    <property type="entry name" value="RNase_K"/>
</dbReference>
<dbReference type="GO" id="GO:0016020">
    <property type="term" value="C:membrane"/>
    <property type="evidence" value="ECO:0007669"/>
    <property type="project" value="UniProtKB-SubCell"/>
</dbReference>
<proteinExistence type="inferred from homology"/>
<dbReference type="WBParaSite" id="SSTP_0001041000.1">
    <property type="protein sequence ID" value="SSTP_0001041000.1"/>
    <property type="gene ID" value="SSTP_0001041000"/>
</dbReference>
<comment type="similarity">
    <text evidence="2">Belongs to the RNase K family.</text>
</comment>
<dbReference type="STRING" id="6248.A0A0K0ELR9"/>
<evidence type="ECO:0000256" key="2">
    <source>
        <dbReference type="ARBA" id="ARBA00008458"/>
    </source>
</evidence>
<evidence type="ECO:0000256" key="6">
    <source>
        <dbReference type="SAM" id="Phobius"/>
    </source>
</evidence>
<name>A0A0K0ELR9_STRER</name>
<evidence type="ECO:0000256" key="3">
    <source>
        <dbReference type="ARBA" id="ARBA00022692"/>
    </source>
</evidence>
<feature type="transmembrane region" description="Helical" evidence="6">
    <location>
        <begin position="68"/>
        <end position="85"/>
    </location>
</feature>
<accession>A0A0K0ELR9</accession>
<sequence length="93" mass="10560">MSAFIGPKLSAFLIFMSGAGVIFLGILGAFFYSKAVTLFPDLHFLENNIDPTVIEIETKYYEKATQCWIATAMYAVTFIVIIWQNRYNTVSIY</sequence>
<comment type="subcellular location">
    <subcellularLocation>
        <location evidence="1">Membrane</location>
        <topology evidence="1">Multi-pass membrane protein</topology>
    </subcellularLocation>
</comment>
<reference evidence="7" key="1">
    <citation type="submission" date="2015-08" db="UniProtKB">
        <authorList>
            <consortium name="WormBaseParasite"/>
        </authorList>
    </citation>
    <scope>IDENTIFICATION</scope>
</reference>
<evidence type="ECO:0000256" key="5">
    <source>
        <dbReference type="ARBA" id="ARBA00023136"/>
    </source>
</evidence>
<dbReference type="AlphaFoldDB" id="A0A0K0ELR9"/>
<keyword evidence="3 6" id="KW-0812">Transmembrane</keyword>